<keyword evidence="3" id="KW-0547">Nucleotide-binding</keyword>
<dbReference type="GO" id="GO:0043335">
    <property type="term" value="P:protein unfolding"/>
    <property type="evidence" value="ECO:0007669"/>
    <property type="project" value="TreeGrafter"/>
</dbReference>
<feature type="region of interest" description="Disordered" evidence="7">
    <location>
        <begin position="56"/>
        <end position="89"/>
    </location>
</feature>
<dbReference type="InterPro" id="IPR018368">
    <property type="entry name" value="ClpA/B_CS1"/>
</dbReference>
<dbReference type="Pfam" id="PF00004">
    <property type="entry name" value="AAA"/>
    <property type="match status" value="1"/>
</dbReference>
<feature type="coiled-coil region" evidence="6">
    <location>
        <begin position="401"/>
        <end position="455"/>
    </location>
</feature>
<evidence type="ECO:0000256" key="5">
    <source>
        <dbReference type="ARBA" id="ARBA00023186"/>
    </source>
</evidence>
<dbReference type="Proteomes" id="UP000279236">
    <property type="component" value="Unassembled WGS sequence"/>
</dbReference>
<evidence type="ECO:0000259" key="9">
    <source>
        <dbReference type="SMART" id="SM01086"/>
    </source>
</evidence>
<keyword evidence="4" id="KW-0067">ATP-binding</keyword>
<dbReference type="PROSITE" id="PS00870">
    <property type="entry name" value="CLPAB_1"/>
    <property type="match status" value="1"/>
</dbReference>
<dbReference type="FunFam" id="3.40.50.300:FF:000010">
    <property type="entry name" value="Chaperone clpB 1, putative"/>
    <property type="match status" value="1"/>
</dbReference>
<dbReference type="InterPro" id="IPR027417">
    <property type="entry name" value="P-loop_NTPase"/>
</dbReference>
<accession>A0A427YBP9</accession>
<dbReference type="Pfam" id="PF07724">
    <property type="entry name" value="AAA_2"/>
    <property type="match status" value="1"/>
</dbReference>
<dbReference type="AlphaFoldDB" id="A0A427YBP9"/>
<keyword evidence="5" id="KW-0143">Chaperone</keyword>
<dbReference type="PANTHER" id="PTHR11638:SF176">
    <property type="entry name" value="HEAT SHOCK PROTEIN 78, MITOCHONDRIAL"/>
    <property type="match status" value="1"/>
</dbReference>
<dbReference type="InterPro" id="IPR041546">
    <property type="entry name" value="ClpA/ClpB_AAA_lid"/>
</dbReference>
<feature type="region of interest" description="Disordered" evidence="7">
    <location>
        <begin position="797"/>
        <end position="824"/>
    </location>
</feature>
<evidence type="ECO:0000256" key="2">
    <source>
        <dbReference type="ARBA" id="ARBA00022737"/>
    </source>
</evidence>
<dbReference type="InterPro" id="IPR003959">
    <property type="entry name" value="ATPase_AAA_core"/>
</dbReference>
<comment type="similarity">
    <text evidence="1">Belongs to the ClpA/ClpB family.</text>
</comment>
<dbReference type="SMART" id="SM01086">
    <property type="entry name" value="ClpB_D2-small"/>
    <property type="match status" value="1"/>
</dbReference>
<dbReference type="GO" id="GO:0005759">
    <property type="term" value="C:mitochondrial matrix"/>
    <property type="evidence" value="ECO:0007669"/>
    <property type="project" value="TreeGrafter"/>
</dbReference>
<feature type="domain" description="AAA+ ATPase" evidence="8">
    <location>
        <begin position="531"/>
        <end position="706"/>
    </location>
</feature>
<name>A0A427YBP9_9TREE</name>
<evidence type="ECO:0000313" key="10">
    <source>
        <dbReference type="EMBL" id="RSH88387.1"/>
    </source>
</evidence>
<proteinExistence type="inferred from homology"/>
<dbReference type="CDD" id="cd19499">
    <property type="entry name" value="RecA-like_ClpB_Hsp104-like"/>
    <property type="match status" value="1"/>
</dbReference>
<evidence type="ECO:0000256" key="1">
    <source>
        <dbReference type="ARBA" id="ARBA00008675"/>
    </source>
</evidence>
<dbReference type="FunFam" id="3.40.50.300:FF:000120">
    <property type="entry name" value="ATP-dependent chaperone ClpB"/>
    <property type="match status" value="1"/>
</dbReference>
<evidence type="ECO:0000256" key="4">
    <source>
        <dbReference type="ARBA" id="ARBA00022840"/>
    </source>
</evidence>
<evidence type="ECO:0000256" key="3">
    <source>
        <dbReference type="ARBA" id="ARBA00022741"/>
    </source>
</evidence>
<evidence type="ECO:0000256" key="7">
    <source>
        <dbReference type="SAM" id="MobiDB-lite"/>
    </source>
</evidence>
<dbReference type="InterPro" id="IPR050130">
    <property type="entry name" value="ClpA_ClpB"/>
</dbReference>
<dbReference type="Pfam" id="PF17871">
    <property type="entry name" value="AAA_lid_9"/>
    <property type="match status" value="1"/>
</dbReference>
<dbReference type="InterPro" id="IPR001270">
    <property type="entry name" value="ClpA/B"/>
</dbReference>
<dbReference type="FunFam" id="3.40.50.300:FF:000025">
    <property type="entry name" value="ATP-dependent Clp protease subunit"/>
    <property type="match status" value="1"/>
</dbReference>
<dbReference type="Gene3D" id="3.40.50.300">
    <property type="entry name" value="P-loop containing nucleotide triphosphate hydrolases"/>
    <property type="match status" value="3"/>
</dbReference>
<feature type="compositionally biased region" description="Low complexity" evidence="7">
    <location>
        <begin position="798"/>
        <end position="807"/>
    </location>
</feature>
<dbReference type="InterPro" id="IPR003593">
    <property type="entry name" value="AAA+_ATPase"/>
</dbReference>
<protein>
    <submittedName>
        <fullName evidence="10">Chaperone ATPase hsp78</fullName>
    </submittedName>
</protein>
<keyword evidence="6" id="KW-0175">Coiled coil</keyword>
<evidence type="ECO:0000259" key="8">
    <source>
        <dbReference type="SMART" id="SM00382"/>
    </source>
</evidence>
<feature type="compositionally biased region" description="Low complexity" evidence="7">
    <location>
        <begin position="71"/>
        <end position="86"/>
    </location>
</feature>
<reference evidence="10 11" key="1">
    <citation type="submission" date="2018-11" db="EMBL/GenBank/DDBJ databases">
        <title>Genome sequence of Apiotrichum porosum DSM 27194.</title>
        <authorList>
            <person name="Aliyu H."/>
            <person name="Gorte O."/>
            <person name="Ochsenreither K."/>
        </authorList>
    </citation>
    <scope>NUCLEOTIDE SEQUENCE [LARGE SCALE GENOMIC DNA]</scope>
    <source>
        <strain evidence="10 11">DSM 27194</strain>
    </source>
</reference>
<feature type="domain" description="AAA+ ATPase" evidence="8">
    <location>
        <begin position="128"/>
        <end position="272"/>
    </location>
</feature>
<evidence type="ECO:0000313" key="11">
    <source>
        <dbReference type="Proteomes" id="UP000279236"/>
    </source>
</evidence>
<keyword evidence="2" id="KW-0677">Repeat</keyword>
<dbReference type="GeneID" id="39585470"/>
<dbReference type="OrthoDB" id="47330at2759"/>
<dbReference type="PRINTS" id="PR00300">
    <property type="entry name" value="CLPPROTEASEA"/>
</dbReference>
<dbReference type="RefSeq" id="XP_028480595.1">
    <property type="nucleotide sequence ID" value="XM_028616738.1"/>
</dbReference>
<feature type="compositionally biased region" description="Gly residues" evidence="7">
    <location>
        <begin position="59"/>
        <end position="68"/>
    </location>
</feature>
<organism evidence="10 11">
    <name type="scientific">Apiotrichum porosum</name>
    <dbReference type="NCBI Taxonomy" id="105984"/>
    <lineage>
        <taxon>Eukaryota</taxon>
        <taxon>Fungi</taxon>
        <taxon>Dikarya</taxon>
        <taxon>Basidiomycota</taxon>
        <taxon>Agaricomycotina</taxon>
        <taxon>Tremellomycetes</taxon>
        <taxon>Trichosporonales</taxon>
        <taxon>Trichosporonaceae</taxon>
        <taxon>Apiotrichum</taxon>
    </lineage>
</organism>
<dbReference type="SUPFAM" id="SSF52540">
    <property type="entry name" value="P-loop containing nucleoside triphosphate hydrolases"/>
    <property type="match status" value="2"/>
</dbReference>
<dbReference type="GO" id="GO:0042026">
    <property type="term" value="P:protein refolding"/>
    <property type="evidence" value="ECO:0007669"/>
    <property type="project" value="TreeGrafter"/>
</dbReference>
<keyword evidence="11" id="KW-1185">Reference proteome</keyword>
<dbReference type="STRING" id="105984.A0A427YBP9"/>
<dbReference type="Gene3D" id="1.10.8.60">
    <property type="match status" value="1"/>
</dbReference>
<comment type="caution">
    <text evidence="10">The sequence shown here is derived from an EMBL/GenBank/DDBJ whole genome shotgun (WGS) entry which is preliminary data.</text>
</comment>
<feature type="domain" description="Clp ATPase C-terminal" evidence="9">
    <location>
        <begin position="705"/>
        <end position="794"/>
    </location>
</feature>
<dbReference type="InterPro" id="IPR019489">
    <property type="entry name" value="Clp_ATPase_C"/>
</dbReference>
<evidence type="ECO:0000256" key="6">
    <source>
        <dbReference type="SAM" id="Coils"/>
    </source>
</evidence>
<dbReference type="Pfam" id="PF10431">
    <property type="entry name" value="ClpB_D2-small"/>
    <property type="match status" value="1"/>
</dbReference>
<dbReference type="GO" id="GO:0016887">
    <property type="term" value="F:ATP hydrolysis activity"/>
    <property type="evidence" value="ECO:0007669"/>
    <property type="project" value="InterPro"/>
</dbReference>
<dbReference type="CDD" id="cd00009">
    <property type="entry name" value="AAA"/>
    <property type="match status" value="1"/>
</dbReference>
<dbReference type="GO" id="GO:0005524">
    <property type="term" value="F:ATP binding"/>
    <property type="evidence" value="ECO:0007669"/>
    <property type="project" value="UniProtKB-KW"/>
</dbReference>
<dbReference type="SMART" id="SM00382">
    <property type="entry name" value="AAA"/>
    <property type="match status" value="2"/>
</dbReference>
<gene>
    <name evidence="10" type="primary">HSP78</name>
    <name evidence="10" type="ORF">EHS24_000927</name>
</gene>
<sequence length="824" mass="90871">MSLASRHIGTSLRVIHSARAAASASRYLSSPSTSRLIRPPRTTVAPATLGAVRFYAQGPPGGGGGFPPGGFPHRGFPQQPQQQGPQKGDTLKQFSIDLTEMAKEGKLDPVIGRDDEIRRMIQILGRRTKNNPVILGNAGVGKTAILEGLAQRIVNNEVPESLEGKKLLQIDLGMLMAGTGVRGEFESRFKALLKDIDEQADEIICFIDEIHTLLNLGKAEGSLDAGNMIKPALARGLQLVGASTLDEYRKTIEKDPALQRRFQPVIVNEPSVDATVSILRGLKSRFEAHFGVQIADSALVTAAVYSNRYISDRYLPDKAIDLVDEACSSLKLAQESRPPALEALDREIMTLEIERESLKKETDAFSVGRRDKVDVELIDKKDEQKRMTETWKRERSRVDEIKDIKMQLESAGIDLENAQRQGDFEKASRLRYSTIPALQKRLPKAEAELDAEAAEHPDLVVRDKVTSEDIAVVVGKATGIPVSSLLKGERERLIHMEDSLRNRVVGQDDVIRRVANAIRLSRAGLQSPSRPLASFLFLGPTGVGKSELTKAVAEFLFADEKRALIQLNMSEFHDKHTVSRLIGATPGFVGYEEGGQLTEAVRRRPYSVVVFDEIEKAHPDVANILLQILDEGVLTDGQGRQVNFKNTIVALTSNLGSEALYEPGANNEDGTVSESARAAVLKDVGRFFKPELINRLDELVVFNKLPPHIITDIVNLRLKEVQGRLSGRRITLDVSEPAREWLAKKGWSDRYGARAVQRVIRDQVANPLALRMLEGTVKDGEIVEINLKDDALVITARPDPNQPQQPLNDDEVTREVIEDAGEVP</sequence>
<dbReference type="EMBL" id="RSCE01000001">
    <property type="protein sequence ID" value="RSH88387.1"/>
    <property type="molecule type" value="Genomic_DNA"/>
</dbReference>
<dbReference type="GO" id="GO:0034605">
    <property type="term" value="P:cellular response to heat"/>
    <property type="evidence" value="ECO:0007669"/>
    <property type="project" value="TreeGrafter"/>
</dbReference>
<dbReference type="PANTHER" id="PTHR11638">
    <property type="entry name" value="ATP-DEPENDENT CLP PROTEASE"/>
    <property type="match status" value="1"/>
</dbReference>